<dbReference type="NCBIfam" id="NF001242">
    <property type="entry name" value="PRK00216.1-3"/>
    <property type="match status" value="1"/>
</dbReference>
<keyword evidence="2 4" id="KW-0808">Transferase</keyword>
<dbReference type="GO" id="GO:0032259">
    <property type="term" value="P:methylation"/>
    <property type="evidence" value="ECO:0007669"/>
    <property type="project" value="UniProtKB-KW"/>
</dbReference>
<evidence type="ECO:0000256" key="1">
    <source>
        <dbReference type="ARBA" id="ARBA00022603"/>
    </source>
</evidence>
<feature type="signal peptide" evidence="5">
    <location>
        <begin position="1"/>
        <end position="19"/>
    </location>
</feature>
<dbReference type="CDD" id="cd02440">
    <property type="entry name" value="AdoMet_MTases"/>
    <property type="match status" value="1"/>
</dbReference>
<comment type="catalytic activity">
    <reaction evidence="4">
        <text>a 2-methoxy-6-(all-trans-polyprenyl)benzene-1,4-diol + S-adenosyl-L-methionine = a 5-methoxy-2-methyl-3-(all-trans-polyprenyl)benzene-1,4-diol + S-adenosyl-L-homocysteine + H(+)</text>
        <dbReference type="Rhea" id="RHEA:28286"/>
        <dbReference type="Rhea" id="RHEA-COMP:10858"/>
        <dbReference type="Rhea" id="RHEA-COMP:10859"/>
        <dbReference type="ChEBI" id="CHEBI:15378"/>
        <dbReference type="ChEBI" id="CHEBI:57856"/>
        <dbReference type="ChEBI" id="CHEBI:59789"/>
        <dbReference type="ChEBI" id="CHEBI:84166"/>
        <dbReference type="ChEBI" id="CHEBI:84167"/>
        <dbReference type="EC" id="2.1.1.201"/>
    </reaction>
</comment>
<protein>
    <recommendedName>
        <fullName evidence="4">2-methoxy-6-polyprenyl-1,4-benzoquinol methylase, mitochondrial</fullName>
        <ecNumber evidence="4">2.1.1.201</ecNumber>
    </recommendedName>
    <alternativeName>
        <fullName evidence="4">Ubiquinone biosynthesis methyltransferase COQ5</fullName>
    </alternativeName>
</protein>
<dbReference type="FunFam" id="3.40.50.150:FF:000208">
    <property type="entry name" value="2-methoxy-6-polyprenyl-1,4-benzoquinol methylase, mitochondrial"/>
    <property type="match status" value="1"/>
</dbReference>
<dbReference type="Proteomes" id="UP000688947">
    <property type="component" value="Unassembled WGS sequence"/>
</dbReference>
<dbReference type="EC" id="2.1.1.201" evidence="4"/>
<name>A0A8T1U9B3_9STRA</name>
<feature type="binding site" evidence="4">
    <location>
        <position position="406"/>
    </location>
    <ligand>
        <name>S-adenosyl-L-methionine</name>
        <dbReference type="ChEBI" id="CHEBI:59789"/>
    </ligand>
</feature>
<dbReference type="AlphaFoldDB" id="A0A8T1U9B3"/>
<dbReference type="NCBIfam" id="NF001244">
    <property type="entry name" value="PRK00216.1-5"/>
    <property type="match status" value="1"/>
</dbReference>
<keyword evidence="4" id="KW-0999">Mitochondrion inner membrane</keyword>
<dbReference type="HAMAP" id="MF_01813">
    <property type="entry name" value="MenG_UbiE_methyltr"/>
    <property type="match status" value="1"/>
</dbReference>
<feature type="domain" description="Heme haloperoxidase family profile" evidence="6">
    <location>
        <begin position="43"/>
        <end position="245"/>
    </location>
</feature>
<feature type="binding site" evidence="4">
    <location>
        <position position="379"/>
    </location>
    <ligand>
        <name>S-adenosyl-L-methionine</name>
        <dbReference type="ChEBI" id="CHEBI:59789"/>
    </ligand>
</feature>
<dbReference type="PROSITE" id="PS01184">
    <property type="entry name" value="UBIE_2"/>
    <property type="match status" value="1"/>
</dbReference>
<dbReference type="PROSITE" id="PS01183">
    <property type="entry name" value="UBIE_1"/>
    <property type="match status" value="1"/>
</dbReference>
<dbReference type="InterPro" id="IPR004033">
    <property type="entry name" value="UbiE/COQ5_MeTrFase"/>
</dbReference>
<dbReference type="PANTHER" id="PTHR33577">
    <property type="entry name" value="STERIGMATOCYSTIN BIOSYNTHESIS PEROXIDASE STCC-RELATED"/>
    <property type="match status" value="1"/>
</dbReference>
<comment type="caution">
    <text evidence="4">Lacks conserved residue(s) required for the propagation of feature annotation.</text>
</comment>
<evidence type="ECO:0000256" key="3">
    <source>
        <dbReference type="ARBA" id="ARBA00022691"/>
    </source>
</evidence>
<evidence type="ECO:0000313" key="8">
    <source>
        <dbReference type="Proteomes" id="UP000688947"/>
    </source>
</evidence>
<feature type="binding site" evidence="4">
    <location>
        <begin position="437"/>
        <end position="438"/>
    </location>
    <ligand>
        <name>S-adenosyl-L-methionine</name>
        <dbReference type="ChEBI" id="CHEBI:59789"/>
    </ligand>
</feature>
<comment type="caution">
    <text evidence="7">The sequence shown here is derived from an EMBL/GenBank/DDBJ whole genome shotgun (WGS) entry which is preliminary data.</text>
</comment>
<dbReference type="InterPro" id="IPR000028">
    <property type="entry name" value="Chloroperoxidase"/>
</dbReference>
<dbReference type="GO" id="GO:0031314">
    <property type="term" value="C:extrinsic component of mitochondrial inner membrane"/>
    <property type="evidence" value="ECO:0007669"/>
    <property type="project" value="UniProtKB-UniRule"/>
</dbReference>
<keyword evidence="4" id="KW-0496">Mitochondrion</keyword>
<comment type="subcellular location">
    <subcellularLocation>
        <location evidence="4">Mitochondrion inner membrane</location>
        <topology evidence="4">Peripheral membrane protein</topology>
        <orientation evidence="4">Matrix side</orientation>
    </subcellularLocation>
</comment>
<evidence type="ECO:0000259" key="6">
    <source>
        <dbReference type="PROSITE" id="PS51405"/>
    </source>
</evidence>
<evidence type="ECO:0000256" key="4">
    <source>
        <dbReference type="HAMAP-Rule" id="MF_03191"/>
    </source>
</evidence>
<keyword evidence="5" id="KW-0732">Signal</keyword>
<accession>A0A8T1U9B3</accession>
<keyword evidence="1 4" id="KW-0489">Methyltransferase</keyword>
<comment type="pathway">
    <text evidence="4">Cofactor biosynthesis; ubiquinone biosynthesis.</text>
</comment>
<reference evidence="7" key="1">
    <citation type="submission" date="2021-01" db="EMBL/GenBank/DDBJ databases">
        <title>Phytophthora aleatoria, a newly-described species from Pinus radiata is distinct from Phytophthora cactorum isolates based on comparative genomics.</title>
        <authorList>
            <person name="Mcdougal R."/>
            <person name="Panda P."/>
            <person name="Williams N."/>
            <person name="Studholme D.J."/>
        </authorList>
    </citation>
    <scope>NUCLEOTIDE SEQUENCE</scope>
    <source>
        <strain evidence="7">NZFS 3830</strain>
    </source>
</reference>
<comment type="subunit">
    <text evidence="4">Component of a multi-subunit COQ enzyme complex.</text>
</comment>
<dbReference type="VEuPathDB" id="FungiDB:PC110_g13291"/>
<dbReference type="InterPro" id="IPR023576">
    <property type="entry name" value="UbiE/COQ5_MeTrFase_CS"/>
</dbReference>
<feature type="chain" id="PRO_5035891380" description="2-methoxy-6-polyprenyl-1,4-benzoquinol methylase, mitochondrial" evidence="5">
    <location>
        <begin position="20"/>
        <end position="565"/>
    </location>
</feature>
<dbReference type="PROSITE" id="PS51405">
    <property type="entry name" value="HEME_HALOPEROXIDASE"/>
    <property type="match status" value="1"/>
</dbReference>
<dbReference type="EMBL" id="JAENGZ010000615">
    <property type="protein sequence ID" value="KAG6956289.1"/>
    <property type="molecule type" value="Genomic_DNA"/>
</dbReference>
<dbReference type="OrthoDB" id="6329284at2759"/>
<dbReference type="GO" id="GO:0004601">
    <property type="term" value="F:peroxidase activity"/>
    <property type="evidence" value="ECO:0007669"/>
    <property type="project" value="InterPro"/>
</dbReference>
<dbReference type="NCBIfam" id="TIGR01934">
    <property type="entry name" value="MenG_MenH_UbiE"/>
    <property type="match status" value="1"/>
</dbReference>
<evidence type="ECO:0000313" key="7">
    <source>
        <dbReference type="EMBL" id="KAG6956289.1"/>
    </source>
</evidence>
<keyword evidence="3 4" id="KW-0949">S-adenosyl-L-methionine</keyword>
<keyword evidence="4" id="KW-0831">Ubiquinone biosynthesis</keyword>
<sequence>MPLWLLSLLLIMFSRTCCAHNVRAAQASTAAADHHYFRPSGADVSGFPPPNSAPNHRSPCPALNSLANHGYLPRDGKALTPQMIREAVMDVYNVAEGLAERLTRPLPAELTLADLSIHGFIEHDASLVHDDTYLERDPAQINITLAGNLFAKSMDGKLNKHSMATARRERETQCKKENPEYAFPVKAQATAYGESALLLIAMGDYESKTVSVDHAKSFLVEEKIPDDFQRSDKPISTAAAFYLAAQIKLLASLGWGTAVEAKKRIVEFRPQIAMALSLVLRRAPRAARFVRSLSTAASSSSDAVSTSHAGSTTTHFGFQQVPEEDKERMVASVFHNVAEQYDVMNDFMSGGMHRVWKDAFVDTLHPVGPLKCLDVAGGTGDIAFRIAEQLSKSSRGTEGSEITVCDINSSMLQVGEERAPKVLPHVDPSLFRWVEGNAEHLDFEDNSFDVYTIVFGIRNVTHVDRAIKEAYRVLKPGGRFMCMEFSQVPNPLIRQFYDAYSFNVIPLLGEKVANDRPSYQYLVESIRQFPPQEKFKAMIEDAGFKRVSYTNFTFGVTAMHSGFKF</sequence>
<dbReference type="PANTHER" id="PTHR33577:SF9">
    <property type="entry name" value="PEROXIDASE STCC"/>
    <property type="match status" value="1"/>
</dbReference>
<dbReference type="PROSITE" id="PS51608">
    <property type="entry name" value="SAM_MT_UBIE"/>
    <property type="match status" value="1"/>
</dbReference>
<gene>
    <name evidence="7" type="ORF">JG687_00010688</name>
</gene>
<comment type="similarity">
    <text evidence="4">Belongs to the class I-like SAM-binding methyltransferase superfamily. MenG/UbiE family.</text>
</comment>
<dbReference type="VEuPathDB" id="FungiDB:PC110_g13292"/>
<comment type="function">
    <text evidence="4">Methyltransferase required for the conversion of 2-polyprenyl-6-methoxy-1,4-benzoquinol (DDMQH2) to 2-polyprenyl-3-methyl-6-methoxy-1,4-benzoquinol (DMQH2).</text>
</comment>
<keyword evidence="4" id="KW-0472">Membrane</keyword>
<evidence type="ECO:0000256" key="5">
    <source>
        <dbReference type="SAM" id="SignalP"/>
    </source>
</evidence>
<dbReference type="GO" id="GO:0008425">
    <property type="term" value="F:2-methoxy-6-polyprenyl-1,4-benzoquinol methyltransferase activity"/>
    <property type="evidence" value="ECO:0007669"/>
    <property type="project" value="UniProtKB-UniRule"/>
</dbReference>
<proteinExistence type="inferred from homology"/>
<dbReference type="Pfam" id="PF01209">
    <property type="entry name" value="Ubie_methyltran"/>
    <property type="match status" value="1"/>
</dbReference>
<evidence type="ECO:0000256" key="2">
    <source>
        <dbReference type="ARBA" id="ARBA00022679"/>
    </source>
</evidence>
<organism evidence="7 8">
    <name type="scientific">Phytophthora cactorum</name>
    <dbReference type="NCBI Taxonomy" id="29920"/>
    <lineage>
        <taxon>Eukaryota</taxon>
        <taxon>Sar</taxon>
        <taxon>Stramenopiles</taxon>
        <taxon>Oomycota</taxon>
        <taxon>Peronosporomycetes</taxon>
        <taxon>Peronosporales</taxon>
        <taxon>Peronosporaceae</taxon>
        <taxon>Phytophthora</taxon>
    </lineage>
</organism>
<dbReference type="Pfam" id="PF01328">
    <property type="entry name" value="Peroxidase_2"/>
    <property type="match status" value="1"/>
</dbReference>